<dbReference type="EMBL" id="CAUOFW020009946">
    <property type="protein sequence ID" value="CAK9187364.1"/>
    <property type="molecule type" value="Genomic_DNA"/>
</dbReference>
<name>A0ABC8V290_9AQUA</name>
<protein>
    <recommendedName>
        <fullName evidence="3">Transposase</fullName>
    </recommendedName>
</protein>
<keyword evidence="2" id="KW-1185">Reference proteome</keyword>
<reference evidence="1 2" key="1">
    <citation type="submission" date="2024-02" db="EMBL/GenBank/DDBJ databases">
        <authorList>
            <person name="Vignale AGUSTIN F."/>
            <person name="Sosa J E."/>
            <person name="Modenutti C."/>
        </authorList>
    </citation>
    <scope>NUCLEOTIDE SEQUENCE [LARGE SCALE GENOMIC DNA]</scope>
</reference>
<evidence type="ECO:0000313" key="1">
    <source>
        <dbReference type="EMBL" id="CAK9187364.1"/>
    </source>
</evidence>
<organism evidence="1 2">
    <name type="scientific">Ilex paraguariensis</name>
    <name type="common">yerba mate</name>
    <dbReference type="NCBI Taxonomy" id="185542"/>
    <lineage>
        <taxon>Eukaryota</taxon>
        <taxon>Viridiplantae</taxon>
        <taxon>Streptophyta</taxon>
        <taxon>Embryophyta</taxon>
        <taxon>Tracheophyta</taxon>
        <taxon>Spermatophyta</taxon>
        <taxon>Magnoliopsida</taxon>
        <taxon>eudicotyledons</taxon>
        <taxon>Gunneridae</taxon>
        <taxon>Pentapetalae</taxon>
        <taxon>asterids</taxon>
        <taxon>campanulids</taxon>
        <taxon>Aquifoliales</taxon>
        <taxon>Aquifoliaceae</taxon>
        <taxon>Ilex</taxon>
    </lineage>
</organism>
<evidence type="ECO:0000313" key="2">
    <source>
        <dbReference type="Proteomes" id="UP001642360"/>
    </source>
</evidence>
<proteinExistence type="predicted"/>
<evidence type="ECO:0008006" key="3">
    <source>
        <dbReference type="Google" id="ProtNLM"/>
    </source>
</evidence>
<comment type="caution">
    <text evidence="1">The sequence shown here is derived from an EMBL/GenBank/DDBJ whole genome shotgun (WGS) entry which is preliminary data.</text>
</comment>
<dbReference type="AlphaFoldDB" id="A0ABC8V290"/>
<gene>
    <name evidence="1" type="ORF">ILEXP_LOCUS57908</name>
</gene>
<accession>A0ABC8V290</accession>
<dbReference type="Proteomes" id="UP001642360">
    <property type="component" value="Unassembled WGS sequence"/>
</dbReference>
<sequence length="124" mass="13405">MVVTVGVESMSGLSNVKVTAIVSDKFDSTAVISEALPSVTVLNGGTVNGDSRDGGGEFRNGVLGECREKKREIVLGKNVHARCLEVTEPDADDEWTGDKEAYMASVLARYRKTLVERTNHHLVL</sequence>